<accession>A0AAE3JU30</accession>
<organism evidence="1 2">
    <name type="scientific">Fusicatenibacter saccharivorans</name>
    <dbReference type="NCBI Taxonomy" id="1150298"/>
    <lineage>
        <taxon>Bacteria</taxon>
        <taxon>Bacillati</taxon>
        <taxon>Bacillota</taxon>
        <taxon>Clostridia</taxon>
        <taxon>Lachnospirales</taxon>
        <taxon>Lachnospiraceae</taxon>
        <taxon>Fusicatenibacter</taxon>
    </lineage>
</organism>
<dbReference type="Proteomes" id="UP001199915">
    <property type="component" value="Unassembled WGS sequence"/>
</dbReference>
<name>A0AAE3JU30_9FIRM</name>
<evidence type="ECO:0000313" key="1">
    <source>
        <dbReference type="EMBL" id="MCG4765138.1"/>
    </source>
</evidence>
<gene>
    <name evidence="1" type="ORF">L0N21_06385</name>
</gene>
<dbReference type="RefSeq" id="WP_238033002.1">
    <property type="nucleotide sequence ID" value="NZ_JAKNFS010000007.1"/>
</dbReference>
<dbReference type="EMBL" id="JAKNFS010000007">
    <property type="protein sequence ID" value="MCG4765138.1"/>
    <property type="molecule type" value="Genomic_DNA"/>
</dbReference>
<protein>
    <submittedName>
        <fullName evidence="1">Uncharacterized protein</fullName>
    </submittedName>
</protein>
<proteinExistence type="predicted"/>
<sequence>MNSILKIEERKNSDIVIQSVGVLKDKIKRCKALFLFMLGIGDNSETEVSKTELISSYDDPNYILGWCLWIFEDEDATASEKMDKILEKIEIKLGG</sequence>
<comment type="caution">
    <text evidence="1">The sequence shown here is derived from an EMBL/GenBank/DDBJ whole genome shotgun (WGS) entry which is preliminary data.</text>
</comment>
<dbReference type="AlphaFoldDB" id="A0AAE3JU30"/>
<evidence type="ECO:0000313" key="2">
    <source>
        <dbReference type="Proteomes" id="UP001199915"/>
    </source>
</evidence>
<reference evidence="1" key="1">
    <citation type="submission" date="2022-01" db="EMBL/GenBank/DDBJ databases">
        <title>Collection of gut derived symbiotic bacterial strains cultured from healthy donors.</title>
        <authorList>
            <person name="Lin H."/>
            <person name="Kohout C."/>
            <person name="Waligurski E."/>
            <person name="Pamer E.G."/>
        </authorList>
    </citation>
    <scope>NUCLEOTIDE SEQUENCE</scope>
    <source>
        <strain evidence="1">DFI.5.49</strain>
    </source>
</reference>